<dbReference type="InterPro" id="IPR038763">
    <property type="entry name" value="DHH_sf"/>
</dbReference>
<dbReference type="GO" id="GO:0008033">
    <property type="term" value="P:tRNA processing"/>
    <property type="evidence" value="ECO:0007669"/>
    <property type="project" value="UniProtKB-KW"/>
</dbReference>
<dbReference type="Gene3D" id="3.30.460.10">
    <property type="entry name" value="Beta Polymerase, domain 2"/>
    <property type="match status" value="1"/>
</dbReference>
<dbReference type="HOGENOM" id="CLU_015961_5_0_3"/>
<keyword evidence="3" id="KW-0820">tRNA-binding</keyword>
<dbReference type="SUPFAM" id="SSF54631">
    <property type="entry name" value="CBS-domain pair"/>
    <property type="match status" value="1"/>
</dbReference>
<dbReference type="Pfam" id="PF00571">
    <property type="entry name" value="CBS"/>
    <property type="match status" value="2"/>
</dbReference>
<evidence type="ECO:0000256" key="1">
    <source>
        <dbReference type="ARBA" id="ARBA00001946"/>
    </source>
</evidence>
<keyword evidence="9" id="KW-0460">Magnesium</keyword>
<dbReference type="SMART" id="SM00116">
    <property type="entry name" value="CBS"/>
    <property type="match status" value="2"/>
</dbReference>
<evidence type="ECO:0000256" key="12">
    <source>
        <dbReference type="RuleBase" id="RU003953"/>
    </source>
</evidence>
<dbReference type="InterPro" id="IPR052390">
    <property type="entry name" value="tRNA_nt/polyA_polymerase"/>
</dbReference>
<reference evidence="14 15" key="1">
    <citation type="journal article" date="2015" name="Genome Announc.">
        <title>Complete Genome Sequence of Microcystis aeruginosa NIES-2549, a Bloom-Forming Cyanobacterium from Lake Kasumigaura, Japan.</title>
        <authorList>
            <person name="Yamaguchi H."/>
            <person name="Suzuki S."/>
            <person name="Tanabe Y."/>
            <person name="Osana Y."/>
            <person name="Shimura Y."/>
            <person name="Ishida K."/>
            <person name="Kawachi M."/>
        </authorList>
    </citation>
    <scope>NUCLEOTIDE SEQUENCE [LARGE SCALE GENOMIC DNA]</scope>
    <source>
        <strain evidence="14 15">NIES-2549</strain>
    </source>
</reference>
<gene>
    <name evidence="14" type="ORF">MYAER_2587</name>
</gene>
<dbReference type="InterPro" id="IPR002646">
    <property type="entry name" value="PolA_pol_head_dom"/>
</dbReference>
<dbReference type="PATRIC" id="fig|1641812.3.peg.2676"/>
<evidence type="ECO:0000256" key="3">
    <source>
        <dbReference type="ARBA" id="ARBA00022555"/>
    </source>
</evidence>
<comment type="cofactor">
    <cofactor evidence="1">
        <name>Mg(2+)</name>
        <dbReference type="ChEBI" id="CHEBI:18420"/>
    </cofactor>
</comment>
<dbReference type="Proteomes" id="UP000034103">
    <property type="component" value="Chromosome"/>
</dbReference>
<dbReference type="SUPFAM" id="SSF81301">
    <property type="entry name" value="Nucleotidyltransferase"/>
    <property type="match status" value="1"/>
</dbReference>
<evidence type="ECO:0000259" key="13">
    <source>
        <dbReference type="PROSITE" id="PS51371"/>
    </source>
</evidence>
<dbReference type="CDD" id="cd05398">
    <property type="entry name" value="NT_ClassII-CCAase"/>
    <property type="match status" value="1"/>
</dbReference>
<dbReference type="PANTHER" id="PTHR47788">
    <property type="entry name" value="POLYA POLYMERASE"/>
    <property type="match status" value="1"/>
</dbReference>
<evidence type="ECO:0000256" key="5">
    <source>
        <dbReference type="ARBA" id="ARBA00022694"/>
    </source>
</evidence>
<dbReference type="InterPro" id="IPR046342">
    <property type="entry name" value="CBS_dom_sf"/>
</dbReference>
<dbReference type="GO" id="GO:0000166">
    <property type="term" value="F:nucleotide binding"/>
    <property type="evidence" value="ECO:0007669"/>
    <property type="project" value="UniProtKB-KW"/>
</dbReference>
<dbReference type="GO" id="GO:0046872">
    <property type="term" value="F:metal ion binding"/>
    <property type="evidence" value="ECO:0007669"/>
    <property type="project" value="UniProtKB-KW"/>
</dbReference>
<dbReference type="GO" id="GO:0004810">
    <property type="term" value="F:CCA tRNA nucleotidyltransferase activity"/>
    <property type="evidence" value="ECO:0007669"/>
    <property type="project" value="UniProtKB-EC"/>
</dbReference>
<evidence type="ECO:0000256" key="8">
    <source>
        <dbReference type="ARBA" id="ARBA00022741"/>
    </source>
</evidence>
<comment type="similarity">
    <text evidence="2 12">Belongs to the tRNA nucleotidyltransferase/poly(A) polymerase family.</text>
</comment>
<feature type="domain" description="CBS" evidence="13">
    <location>
        <begin position="323"/>
        <end position="382"/>
    </location>
</feature>
<evidence type="ECO:0000256" key="9">
    <source>
        <dbReference type="ARBA" id="ARBA00022842"/>
    </source>
</evidence>
<dbReference type="RefSeq" id="WP_046662358.1">
    <property type="nucleotide sequence ID" value="NZ_CP011304.1"/>
</dbReference>
<evidence type="ECO:0000256" key="11">
    <source>
        <dbReference type="PROSITE-ProRule" id="PRU00703"/>
    </source>
</evidence>
<evidence type="ECO:0000256" key="4">
    <source>
        <dbReference type="ARBA" id="ARBA00022679"/>
    </source>
</evidence>
<keyword evidence="6 14" id="KW-0548">Nucleotidyltransferase</keyword>
<organism evidence="14 15">
    <name type="scientific">Microcystis aeruginosa NIES-2549</name>
    <dbReference type="NCBI Taxonomy" id="1641812"/>
    <lineage>
        <taxon>Bacteria</taxon>
        <taxon>Bacillati</taxon>
        <taxon>Cyanobacteriota</taxon>
        <taxon>Cyanophyceae</taxon>
        <taxon>Oscillatoriophycideae</taxon>
        <taxon>Chroococcales</taxon>
        <taxon>Microcystaceae</taxon>
        <taxon>Microcystis</taxon>
    </lineage>
</organism>
<dbReference type="SUPFAM" id="SSF81891">
    <property type="entry name" value="Poly A polymerase C-terminal region-like"/>
    <property type="match status" value="1"/>
</dbReference>
<dbReference type="Pfam" id="PF01743">
    <property type="entry name" value="PolyA_pol"/>
    <property type="match status" value="1"/>
</dbReference>
<evidence type="ECO:0000256" key="10">
    <source>
        <dbReference type="ARBA" id="ARBA00022884"/>
    </source>
</evidence>
<dbReference type="Pfam" id="PF01368">
    <property type="entry name" value="DHH"/>
    <property type="match status" value="1"/>
</dbReference>
<dbReference type="SUPFAM" id="SSF64182">
    <property type="entry name" value="DHH phosphoesterases"/>
    <property type="match status" value="1"/>
</dbReference>
<dbReference type="CDD" id="cd04595">
    <property type="entry name" value="CBS_pair_DHH_polyA_Pol_assoc"/>
    <property type="match status" value="1"/>
</dbReference>
<dbReference type="GO" id="GO:0000049">
    <property type="term" value="F:tRNA binding"/>
    <property type="evidence" value="ECO:0007669"/>
    <property type="project" value="UniProtKB-KW"/>
</dbReference>
<dbReference type="PANTHER" id="PTHR47788:SF1">
    <property type="entry name" value="A-ADDING TRNA NUCLEOTIDYLTRANSFERASE"/>
    <property type="match status" value="1"/>
</dbReference>
<dbReference type="InterPro" id="IPR043519">
    <property type="entry name" value="NT_sf"/>
</dbReference>
<dbReference type="AlphaFoldDB" id="A0A0F6U569"/>
<evidence type="ECO:0000256" key="7">
    <source>
        <dbReference type="ARBA" id="ARBA00022723"/>
    </source>
</evidence>
<accession>A0A0F6U569</accession>
<dbReference type="InterPro" id="IPR000644">
    <property type="entry name" value="CBS_dom"/>
</dbReference>
<evidence type="ECO:0000256" key="6">
    <source>
        <dbReference type="ARBA" id="ARBA00022695"/>
    </source>
</evidence>
<keyword evidence="8" id="KW-0547">Nucleotide-binding</keyword>
<dbReference type="Gene3D" id="3.10.580.10">
    <property type="entry name" value="CBS-domain"/>
    <property type="match status" value="1"/>
</dbReference>
<keyword evidence="11" id="KW-0129">CBS domain</keyword>
<proteinExistence type="inferred from homology"/>
<keyword evidence="4 12" id="KW-0808">Transferase</keyword>
<dbReference type="PROSITE" id="PS51371">
    <property type="entry name" value="CBS"/>
    <property type="match status" value="2"/>
</dbReference>
<dbReference type="EMBL" id="CP011304">
    <property type="protein sequence ID" value="AKE64929.1"/>
    <property type="molecule type" value="Genomic_DNA"/>
</dbReference>
<dbReference type="EC" id="2.7.7.72" evidence="14"/>
<dbReference type="Gene3D" id="1.10.3090.10">
    <property type="entry name" value="cca-adding enzyme, domain 2"/>
    <property type="match status" value="1"/>
</dbReference>
<keyword evidence="10 12" id="KW-0694">RNA-binding</keyword>
<evidence type="ECO:0000313" key="14">
    <source>
        <dbReference type="EMBL" id="AKE64929.1"/>
    </source>
</evidence>
<evidence type="ECO:0000313" key="15">
    <source>
        <dbReference type="Proteomes" id="UP000034103"/>
    </source>
</evidence>
<keyword evidence="7" id="KW-0479">Metal-binding</keyword>
<dbReference type="InterPro" id="IPR001667">
    <property type="entry name" value="DDH_dom"/>
</dbReference>
<feature type="domain" description="CBS" evidence="13">
    <location>
        <begin position="386"/>
        <end position="441"/>
    </location>
</feature>
<dbReference type="Gene3D" id="3.90.1640.10">
    <property type="entry name" value="inorganic pyrophosphatase (n-terminal core)"/>
    <property type="match status" value="1"/>
</dbReference>
<keyword evidence="5" id="KW-0819">tRNA processing</keyword>
<sequence length="899" mass="100238">MDLILCHQTADFDALGAAVGLSLLKAGSRIVLTGGAHPTVREFLALHRDEFALIEMRSVNPSQIRSLIIVDNQWRERLGKASQWLDLGHLQAIELYDHHLDSESDIHASSVHLEAVGATTTLIVEALQKAQIKPNSMAATVMALGIHVDTGSLTFAGSTPRDAYALAWLMTCAANIKTIAQYCQPSFSPRLQELFSLAWENLEIKTIHDRKIAHVLLHTADFIPGLSSVAERLMELSDSDALLFGHSYSKDEEDNSRQRLTVIGRARIDGVNLYRLFSPYNGGGHAQAASVSFRDVQPVQQLNQLLGDLIAQIPPSPTARDLMSSPVRTIRPDTSISQAERILFRYGHSGLSVVDEQDRLVGVISRRDLDLALHHGFSRSPVKGYMTCNPKTITPDTSLQEIESLMVTYDLGRLPVLENGQLVGIVTRTDVLRQIHQNERVRFEGVALVSCLLPTIKERLEPVLWSFLQAAAAAAQQRGWHLYLVGGAVRDLLLAAERDTLLLQDIDLVVDGCHRAAGVGAGVELANCLREIYPGARLSIHGEFQTAALLWHKDERFGSLWVDIATARTEFYPYPASNPQVEASSIRQDLYRRDFTINALAIRLTSPKEGELLDFFGGMLDLRAQEIRVLHANSFIEDPTRIYRAVRFATRLRFVIEPLTESYIRYAIESGVYDRSRQENQNAPALQSRLKAELNYILEADYWESALAKLADLGALHCLHGDLSLNRALWRQLRCLSRWLDCLSLELPVNAWLMRLELLIASLAVGERIAIANNLQLPKDTVERLQKLEVMEREISNNFAYDRPVSQIVSFFKSYQVPSLLLVAVRSETRMRALIWQYLTKWSQIEAPIDGNDLKALGYQPGPQFKSLLAAVLGATLDGIVSNKSEAMAFIASLTKSAD</sequence>
<evidence type="ECO:0000256" key="2">
    <source>
        <dbReference type="ARBA" id="ARBA00007265"/>
    </source>
</evidence>
<protein>
    <submittedName>
        <fullName evidence="14">tRNA nucleotidyltransferase, A-adding</fullName>
        <ecNumber evidence="14">2.7.7.72</ecNumber>
    </submittedName>
</protein>
<name>A0A0F6U569_MICAE</name>